<evidence type="ECO:0000313" key="3">
    <source>
        <dbReference type="Proteomes" id="UP000294513"/>
    </source>
</evidence>
<accession>A0A4R4ZS62</accession>
<feature type="compositionally biased region" description="Basic and acidic residues" evidence="1">
    <location>
        <begin position="96"/>
        <end position="105"/>
    </location>
</feature>
<evidence type="ECO:0000313" key="2">
    <source>
        <dbReference type="EMBL" id="TDD61853.1"/>
    </source>
</evidence>
<proteinExistence type="predicted"/>
<reference evidence="2 3" key="1">
    <citation type="submission" date="2019-03" db="EMBL/GenBank/DDBJ databases">
        <title>Draft genome sequences of novel Actinobacteria.</title>
        <authorList>
            <person name="Sahin N."/>
            <person name="Ay H."/>
            <person name="Saygin H."/>
        </authorList>
    </citation>
    <scope>NUCLEOTIDE SEQUENCE [LARGE SCALE GENOMIC DNA]</scope>
    <source>
        <strain evidence="2 3">H3C3</strain>
    </source>
</reference>
<feature type="region of interest" description="Disordered" evidence="1">
    <location>
        <begin position="1"/>
        <end position="120"/>
    </location>
</feature>
<name>A0A4R4ZS62_9ACTN</name>
<evidence type="ECO:0000256" key="1">
    <source>
        <dbReference type="SAM" id="MobiDB-lite"/>
    </source>
</evidence>
<dbReference type="EMBL" id="SMKU01000548">
    <property type="protein sequence ID" value="TDD61853.1"/>
    <property type="molecule type" value="Genomic_DNA"/>
</dbReference>
<dbReference type="Proteomes" id="UP000294513">
    <property type="component" value="Unassembled WGS sequence"/>
</dbReference>
<dbReference type="OrthoDB" id="3742900at2"/>
<sequence length="120" mass="12962">MRAEAQAPEPPAPARPVPRTSPYAPDPLEFEEAEPVLAPRRSARGRTRAADPLPDLAEEPEPTPAPVPVPANEGTVVLEGHIAEEPEPEPEPVPTSRDDPERTENRGGAIYVLREEPKGD</sequence>
<dbReference type="AlphaFoldDB" id="A0A4R4ZS62"/>
<gene>
    <name evidence="2" type="ORF">E1298_45055</name>
</gene>
<organism evidence="2 3">
    <name type="scientific">Actinomadura rubrisoli</name>
    <dbReference type="NCBI Taxonomy" id="2530368"/>
    <lineage>
        <taxon>Bacteria</taxon>
        <taxon>Bacillati</taxon>
        <taxon>Actinomycetota</taxon>
        <taxon>Actinomycetes</taxon>
        <taxon>Streptosporangiales</taxon>
        <taxon>Thermomonosporaceae</taxon>
        <taxon>Actinomadura</taxon>
    </lineage>
</organism>
<protein>
    <submittedName>
        <fullName evidence="2">Uncharacterized protein</fullName>
    </submittedName>
</protein>
<keyword evidence="3" id="KW-1185">Reference proteome</keyword>
<comment type="caution">
    <text evidence="2">The sequence shown here is derived from an EMBL/GenBank/DDBJ whole genome shotgun (WGS) entry which is preliminary data.</text>
</comment>